<proteinExistence type="predicted"/>
<dbReference type="InterPro" id="IPR000477">
    <property type="entry name" value="RT_dom"/>
</dbReference>
<protein>
    <recommendedName>
        <fullName evidence="1">Reverse transcriptase domain-containing protein</fullName>
    </recommendedName>
</protein>
<dbReference type="PANTHER" id="PTHR34047">
    <property type="entry name" value="NUCLEAR INTRON MATURASE 1, MITOCHONDRIAL-RELATED"/>
    <property type="match status" value="1"/>
</dbReference>
<dbReference type="Pfam" id="PF00078">
    <property type="entry name" value="RVT_1"/>
    <property type="match status" value="1"/>
</dbReference>
<dbReference type="Proteomes" id="UP000077355">
    <property type="component" value="Unassembled WGS sequence"/>
</dbReference>
<feature type="domain" description="Reverse transcriptase" evidence="1">
    <location>
        <begin position="1"/>
        <end position="259"/>
    </location>
</feature>
<accession>A0A162KAR0</accession>
<evidence type="ECO:0000313" key="3">
    <source>
        <dbReference type="Proteomes" id="UP000077355"/>
    </source>
</evidence>
<evidence type="ECO:0000313" key="2">
    <source>
        <dbReference type="EMBL" id="OAB43038.1"/>
    </source>
</evidence>
<dbReference type="PROSITE" id="PS50878">
    <property type="entry name" value="RT_POL"/>
    <property type="match status" value="1"/>
</dbReference>
<sequence length="438" mass="52170">MSIITDEMLESYLLLLGSRLRTGTDKITPTNFYLEKLDNYQVIKNKVQDGTYKFTRLKKIKLDNGRTVCIPTIRDRLTMEILKDRIKKKYKVRYNHRDFIIKTIIGKLNSGTPFHVIRLDIKSFFPSISHSKLLQKLRNASLLSYSEYELIKRLLRLSEGNIGVPQGLSVSSILSEIFLESFDGDLRRLHPRINYYCRYVDDIIIFINGHLSKTEEIEVRRRLEEIFEHHNLKSNIEKEQIIKLSKKVKDDFDYLGYNFSYDNVKLKITISENKVNKIKGVIDTYFDNFQQTHKNVHLLLEQMKYITSKKSLYKNGRFLDKRGDLTYYNRKIYYGIIESYKEIGGESELWNYFDRYIKGKLLSCRKKNLITGGETLRELHSYSFKRNFIQNNIYKLNKLRKYELISLLMELDKSLVLRTLSRENRIQLLERYFKLVDL</sequence>
<dbReference type="EMBL" id="LVJI01000030">
    <property type="protein sequence ID" value="OAB43038.1"/>
    <property type="molecule type" value="Genomic_DNA"/>
</dbReference>
<dbReference type="NCBIfam" id="NF041747">
    <property type="entry name" value="Drt3a"/>
    <property type="match status" value="1"/>
</dbReference>
<evidence type="ECO:0000259" key="1">
    <source>
        <dbReference type="PROSITE" id="PS50878"/>
    </source>
</evidence>
<keyword evidence="3" id="KW-1185">Reference proteome</keyword>
<dbReference type="SUPFAM" id="SSF56672">
    <property type="entry name" value="DNA/RNA polymerases"/>
    <property type="match status" value="1"/>
</dbReference>
<reference evidence="2 3" key="1">
    <citation type="submission" date="2016-03" db="EMBL/GenBank/DDBJ databases">
        <title>Draft genome sequence of Paenibacillus antarcticus CECT 5836.</title>
        <authorList>
            <person name="Shin S.-K."/>
            <person name="Yi H."/>
        </authorList>
    </citation>
    <scope>NUCLEOTIDE SEQUENCE [LARGE SCALE GENOMIC DNA]</scope>
    <source>
        <strain evidence="2 3">CECT 5836</strain>
    </source>
</reference>
<dbReference type="CDD" id="cd01646">
    <property type="entry name" value="RT_Bac_retron_I"/>
    <property type="match status" value="1"/>
</dbReference>
<dbReference type="OrthoDB" id="9793236at2"/>
<dbReference type="InterPro" id="IPR043502">
    <property type="entry name" value="DNA/RNA_pol_sf"/>
</dbReference>
<dbReference type="InterPro" id="IPR051083">
    <property type="entry name" value="GrpII_Intron_Splice-Mob/Def"/>
</dbReference>
<dbReference type="RefSeq" id="WP_068651778.1">
    <property type="nucleotide sequence ID" value="NZ_CP043611.1"/>
</dbReference>
<gene>
    <name evidence="2" type="ORF">PBAT_18740</name>
</gene>
<dbReference type="PANTHER" id="PTHR34047:SF8">
    <property type="entry name" value="PROTEIN YKFC"/>
    <property type="match status" value="1"/>
</dbReference>
<comment type="caution">
    <text evidence="2">The sequence shown here is derived from an EMBL/GenBank/DDBJ whole genome shotgun (WGS) entry which is preliminary data.</text>
</comment>
<dbReference type="AlphaFoldDB" id="A0A162KAR0"/>
<organism evidence="2 3">
    <name type="scientific">Paenibacillus antarcticus</name>
    <dbReference type="NCBI Taxonomy" id="253703"/>
    <lineage>
        <taxon>Bacteria</taxon>
        <taxon>Bacillati</taxon>
        <taxon>Bacillota</taxon>
        <taxon>Bacilli</taxon>
        <taxon>Bacillales</taxon>
        <taxon>Paenibacillaceae</taxon>
        <taxon>Paenibacillus</taxon>
    </lineage>
</organism>
<name>A0A162KAR0_9BACL</name>